<dbReference type="FunFam" id="2.60.260.20:FF:000003">
    <property type="entry name" value="DnaJ subfamily A member 2"/>
    <property type="match status" value="1"/>
</dbReference>
<evidence type="ECO:0000256" key="4">
    <source>
        <dbReference type="ARBA" id="ARBA00022833"/>
    </source>
</evidence>
<sequence length="333" mass="36754">MFGGNDDIFSMFGGGGGGGHPFESLFGGQMMGGRSRRRKGKTFMVPHEVTLAELYTGSMGKVNYDKDVICHKCRGAGGKPGAVQTCRECRGQGMVMKVVQSGPGMIMQTQSACSTCHGQGEQINEKDKCKVCNGSKVVKKDCELMIDVEPGMRHGQKIPFAGEADQHPDMDSGDVVVVLQQKPHDTIQRQKDDLFVEQKVTLTEALTGCSFMFTHLDGRKLIIRSPQGRVLAHECVKGLFGEGMPKSSQTGRGNLYFKFCIEFPEDNFASNENLKSIELFLPKRRSTYPMKAPDHSECVNMMELEGAKASYEDDEEHFDEESERPQGHSCQTS</sequence>
<feature type="region of interest" description="Disordered" evidence="6">
    <location>
        <begin position="309"/>
        <end position="333"/>
    </location>
</feature>
<evidence type="ECO:0000256" key="1">
    <source>
        <dbReference type="ARBA" id="ARBA00022723"/>
    </source>
</evidence>
<dbReference type="PANTHER" id="PTHR43888">
    <property type="entry name" value="DNAJ-LIKE-2, ISOFORM A-RELATED"/>
    <property type="match status" value="1"/>
</dbReference>
<evidence type="ECO:0000313" key="8">
    <source>
        <dbReference type="EMBL" id="KAI6656723.1"/>
    </source>
</evidence>
<dbReference type="PROSITE" id="PS51188">
    <property type="entry name" value="ZF_CR"/>
    <property type="match status" value="1"/>
</dbReference>
<keyword evidence="9" id="KW-1185">Reference proteome</keyword>
<keyword evidence="2" id="KW-0677">Repeat</keyword>
<dbReference type="Proteomes" id="UP001165289">
    <property type="component" value="Unassembled WGS sequence"/>
</dbReference>
<dbReference type="GO" id="GO:0006457">
    <property type="term" value="P:protein folding"/>
    <property type="evidence" value="ECO:0007669"/>
    <property type="project" value="InterPro"/>
</dbReference>
<accession>A0AAV7K7I7</accession>
<gene>
    <name evidence="8" type="ORF">LOD99_16027</name>
</gene>
<name>A0AAV7K7I7_9METZ</name>
<dbReference type="GO" id="GO:0030544">
    <property type="term" value="F:Hsp70 protein binding"/>
    <property type="evidence" value="ECO:0007669"/>
    <property type="project" value="InterPro"/>
</dbReference>
<evidence type="ECO:0000256" key="3">
    <source>
        <dbReference type="ARBA" id="ARBA00022771"/>
    </source>
</evidence>
<dbReference type="SUPFAM" id="SSF57938">
    <property type="entry name" value="DnaJ/Hsp40 cysteine-rich domain"/>
    <property type="match status" value="1"/>
</dbReference>
<evidence type="ECO:0000256" key="5">
    <source>
        <dbReference type="PROSITE-ProRule" id="PRU00546"/>
    </source>
</evidence>
<dbReference type="EMBL" id="JAKMXF010000133">
    <property type="protein sequence ID" value="KAI6656723.1"/>
    <property type="molecule type" value="Genomic_DNA"/>
</dbReference>
<dbReference type="InterPro" id="IPR036410">
    <property type="entry name" value="HSP_DnaJ_Cys-rich_dom_sf"/>
</dbReference>
<reference evidence="8 9" key="1">
    <citation type="journal article" date="2023" name="BMC Biol.">
        <title>The compact genome of the sponge Oopsacas minuta (Hexactinellida) is lacking key metazoan core genes.</title>
        <authorList>
            <person name="Santini S."/>
            <person name="Schenkelaars Q."/>
            <person name="Jourda C."/>
            <person name="Duchesne M."/>
            <person name="Belahbib H."/>
            <person name="Rocher C."/>
            <person name="Selva M."/>
            <person name="Riesgo A."/>
            <person name="Vervoort M."/>
            <person name="Leys S.P."/>
            <person name="Kodjabachian L."/>
            <person name="Le Bivic A."/>
            <person name="Borchiellini C."/>
            <person name="Claverie J.M."/>
            <person name="Renard E."/>
        </authorList>
    </citation>
    <scope>NUCLEOTIDE SEQUENCE [LARGE SCALE GENOMIC DNA]</scope>
    <source>
        <strain evidence="8">SPO-2</strain>
    </source>
</reference>
<feature type="zinc finger region" description="CR-type" evidence="5">
    <location>
        <begin position="57"/>
        <end position="141"/>
    </location>
</feature>
<evidence type="ECO:0000256" key="6">
    <source>
        <dbReference type="SAM" id="MobiDB-lite"/>
    </source>
</evidence>
<dbReference type="GO" id="GO:0051082">
    <property type="term" value="F:unfolded protein binding"/>
    <property type="evidence" value="ECO:0007669"/>
    <property type="project" value="InterPro"/>
</dbReference>
<dbReference type="GO" id="GO:0008270">
    <property type="term" value="F:zinc ion binding"/>
    <property type="evidence" value="ECO:0007669"/>
    <property type="project" value="UniProtKB-KW"/>
</dbReference>
<dbReference type="InterPro" id="IPR001305">
    <property type="entry name" value="HSP_DnaJ_Cys-rich_dom"/>
</dbReference>
<dbReference type="Gene3D" id="2.60.260.20">
    <property type="entry name" value="Urease metallochaperone UreE, N-terminal domain"/>
    <property type="match status" value="2"/>
</dbReference>
<dbReference type="SUPFAM" id="SSF49493">
    <property type="entry name" value="HSP40/DnaJ peptide-binding domain"/>
    <property type="match status" value="2"/>
</dbReference>
<dbReference type="CDD" id="cd10747">
    <property type="entry name" value="DnaJ_C"/>
    <property type="match status" value="1"/>
</dbReference>
<evidence type="ECO:0000259" key="7">
    <source>
        <dbReference type="PROSITE" id="PS51188"/>
    </source>
</evidence>
<protein>
    <recommendedName>
        <fullName evidence="7">CR-type domain-containing protein</fullName>
    </recommendedName>
</protein>
<feature type="compositionally biased region" description="Acidic residues" evidence="6">
    <location>
        <begin position="312"/>
        <end position="322"/>
    </location>
</feature>
<proteinExistence type="predicted"/>
<keyword evidence="3 5" id="KW-0863">Zinc-finger</keyword>
<evidence type="ECO:0000313" key="9">
    <source>
        <dbReference type="Proteomes" id="UP001165289"/>
    </source>
</evidence>
<dbReference type="Gene3D" id="2.10.230.10">
    <property type="entry name" value="Heat shock protein DnaJ, cysteine-rich domain"/>
    <property type="match status" value="1"/>
</dbReference>
<comment type="caution">
    <text evidence="8">The sequence shown here is derived from an EMBL/GenBank/DDBJ whole genome shotgun (WGS) entry which is preliminary data.</text>
</comment>
<dbReference type="Pfam" id="PF01556">
    <property type="entry name" value="DnaJ_C"/>
    <property type="match status" value="1"/>
</dbReference>
<dbReference type="InterPro" id="IPR044713">
    <property type="entry name" value="DNJA1/2-like"/>
</dbReference>
<keyword evidence="4 5" id="KW-0862">Zinc</keyword>
<keyword evidence="1 5" id="KW-0479">Metal-binding</keyword>
<organism evidence="8 9">
    <name type="scientific">Oopsacas minuta</name>
    <dbReference type="NCBI Taxonomy" id="111878"/>
    <lineage>
        <taxon>Eukaryota</taxon>
        <taxon>Metazoa</taxon>
        <taxon>Porifera</taxon>
        <taxon>Hexactinellida</taxon>
        <taxon>Hexasterophora</taxon>
        <taxon>Lyssacinosida</taxon>
        <taxon>Leucopsacidae</taxon>
        <taxon>Oopsacas</taxon>
    </lineage>
</organism>
<dbReference type="CDD" id="cd10719">
    <property type="entry name" value="DnaJ_zf"/>
    <property type="match status" value="1"/>
</dbReference>
<feature type="domain" description="CR-type" evidence="7">
    <location>
        <begin position="57"/>
        <end position="141"/>
    </location>
</feature>
<dbReference type="AlphaFoldDB" id="A0AAV7K7I7"/>
<dbReference type="Pfam" id="PF00684">
    <property type="entry name" value="DnaJ_CXXCXGXG"/>
    <property type="match status" value="1"/>
</dbReference>
<dbReference type="InterPro" id="IPR002939">
    <property type="entry name" value="DnaJ_C"/>
</dbReference>
<evidence type="ECO:0000256" key="2">
    <source>
        <dbReference type="ARBA" id="ARBA00022737"/>
    </source>
</evidence>
<dbReference type="InterPro" id="IPR008971">
    <property type="entry name" value="HSP40/DnaJ_pept-bd"/>
</dbReference>
<dbReference type="FunFam" id="2.10.230.10:FF:000001">
    <property type="entry name" value="DnaJ subfamily A member 2"/>
    <property type="match status" value="1"/>
</dbReference>